<reference evidence="8 9" key="1">
    <citation type="journal article" date="2018" name="G3 (Bethesda)">
        <title>Phylogenetic and Phylogenomic Definition of Rhizopus Species.</title>
        <authorList>
            <person name="Gryganskyi A.P."/>
            <person name="Golan J."/>
            <person name="Dolatabadi S."/>
            <person name="Mondo S."/>
            <person name="Robb S."/>
            <person name="Idnurm A."/>
            <person name="Muszewska A."/>
            <person name="Steczkiewicz K."/>
            <person name="Masonjones S."/>
            <person name="Liao H.L."/>
            <person name="Gajdeczka M.T."/>
            <person name="Anike F."/>
            <person name="Vuek A."/>
            <person name="Anishchenko I.M."/>
            <person name="Voigt K."/>
            <person name="de Hoog G.S."/>
            <person name="Smith M.E."/>
            <person name="Heitman J."/>
            <person name="Vilgalys R."/>
            <person name="Stajich J.E."/>
        </authorList>
    </citation>
    <scope>NUCLEOTIDE SEQUENCE [LARGE SCALE GENOMIC DNA]</scope>
    <source>
        <strain evidence="8 9">LSU 92-RS-03</strain>
    </source>
</reference>
<keyword evidence="3 6" id="KW-0819">tRNA processing</keyword>
<dbReference type="GO" id="GO:0005634">
    <property type="term" value="C:nucleus"/>
    <property type="evidence" value="ECO:0007669"/>
    <property type="project" value="UniProtKB-SubCell"/>
</dbReference>
<dbReference type="Gene3D" id="2.130.10.10">
    <property type="entry name" value="YVTN repeat-like/Quinoprotein amine dehydrogenase"/>
    <property type="match status" value="2"/>
</dbReference>
<dbReference type="PANTHER" id="PTHR16288">
    <property type="entry name" value="WD40 REPEAT PROTEIN 4"/>
    <property type="match status" value="1"/>
</dbReference>
<dbReference type="AlphaFoldDB" id="A0A367KSI6"/>
<evidence type="ECO:0000313" key="8">
    <source>
        <dbReference type="EMBL" id="RCI05169.1"/>
    </source>
</evidence>
<keyword evidence="2 6" id="KW-0853">WD repeat</keyword>
<dbReference type="PROSITE" id="PS50294">
    <property type="entry name" value="WD_REPEATS_REGION"/>
    <property type="match status" value="1"/>
</dbReference>
<protein>
    <submittedName>
        <fullName evidence="8">WD repeat-containing protein 4</fullName>
    </submittedName>
</protein>
<evidence type="ECO:0000313" key="9">
    <source>
        <dbReference type="Proteomes" id="UP000253551"/>
    </source>
</evidence>
<comment type="function">
    <text evidence="6">Required for the formation of N(7)-methylguanine at position 46 (m7G46) in tRNA. In the complex, it is required to stabilize and induce conformational changes of the catalytic subunit.</text>
</comment>
<dbReference type="UniPathway" id="UPA00989"/>
<evidence type="ECO:0000256" key="4">
    <source>
        <dbReference type="ARBA" id="ARBA00022737"/>
    </source>
</evidence>
<proteinExistence type="inferred from homology"/>
<comment type="subcellular location">
    <subcellularLocation>
        <location evidence="1 6">Nucleus</location>
    </subcellularLocation>
</comment>
<dbReference type="SMART" id="SM00320">
    <property type="entry name" value="WD40"/>
    <property type="match status" value="3"/>
</dbReference>
<dbReference type="PROSITE" id="PS50082">
    <property type="entry name" value="WD_REPEATS_2"/>
    <property type="match status" value="2"/>
</dbReference>
<dbReference type="GO" id="GO:0043527">
    <property type="term" value="C:tRNA methyltransferase complex"/>
    <property type="evidence" value="ECO:0007669"/>
    <property type="project" value="TreeGrafter"/>
</dbReference>
<comment type="pathway">
    <text evidence="6">tRNA modification; N(7)-methylguanine-tRNA biosynthesis.</text>
</comment>
<feature type="repeat" description="WD" evidence="7">
    <location>
        <begin position="47"/>
        <end position="88"/>
    </location>
</feature>
<dbReference type="InterPro" id="IPR019775">
    <property type="entry name" value="WD40_repeat_CS"/>
</dbReference>
<name>A0A367KSI6_RHIST</name>
<comment type="caution">
    <text evidence="8">The sequence shown here is derived from an EMBL/GenBank/DDBJ whole genome shotgun (WGS) entry which is preliminary data.</text>
</comment>
<dbReference type="InterPro" id="IPR001680">
    <property type="entry name" value="WD40_rpt"/>
</dbReference>
<keyword evidence="5 6" id="KW-0539">Nucleus</keyword>
<dbReference type="STRING" id="4846.A0A367KSI6"/>
<dbReference type="InterPro" id="IPR028884">
    <property type="entry name" value="Trm82"/>
</dbReference>
<keyword evidence="9" id="KW-1185">Reference proteome</keyword>
<accession>A0A367KSI6</accession>
<gene>
    <name evidence="8" type="primary">WDR4</name>
    <name evidence="8" type="ORF">CU098_013259</name>
</gene>
<dbReference type="PANTHER" id="PTHR16288:SF0">
    <property type="entry name" value="TRNA (GUANINE-N(7)-)-METHYLTRANSFERASE NON-CATALYTIC SUBUNIT WDR4"/>
    <property type="match status" value="1"/>
</dbReference>
<evidence type="ECO:0000256" key="5">
    <source>
        <dbReference type="ARBA" id="ARBA00023242"/>
    </source>
</evidence>
<evidence type="ECO:0000256" key="1">
    <source>
        <dbReference type="ARBA" id="ARBA00004123"/>
    </source>
</evidence>
<dbReference type="OrthoDB" id="339900at2759"/>
<dbReference type="SUPFAM" id="SSF50978">
    <property type="entry name" value="WD40 repeat-like"/>
    <property type="match status" value="1"/>
</dbReference>
<sequence length="372" mass="42036">MTVQLPFTRLAHHPTKPQLVLANGQHYMVLNSQTGELIKSYPKEDTLDSVTDHFRCVAFNKDGSLLATSGENKEICVWDTNDWSLKNTRPAYKRVNALRFDNASTQVVIADKFGDVYCHPIEEIVNEEKLKPIVGHVSMVTDMLLTPDEKYVITSDRDEHIRVSRFPNGYNIESFCLGHTDVVTCIDLIPWKTDVLVSASGDGTVRLWNFVSGECLQVIDLKEHIEAYKPPASDANSEDAIISALSFDSASQTLAVAFAKSLAVLLLNYNQDTFAYKQTLVVSSPVLDITFDVNSQLWLSLDSQEQRITLATLNEEQWAENKENDALKHINTTQVCQANKVFDLYTIFGLRKFLDLPEQNEEETKNKKRKTE</sequence>
<dbReference type="Proteomes" id="UP000253551">
    <property type="component" value="Unassembled WGS sequence"/>
</dbReference>
<evidence type="ECO:0000256" key="2">
    <source>
        <dbReference type="ARBA" id="ARBA00022574"/>
    </source>
</evidence>
<evidence type="ECO:0000256" key="3">
    <source>
        <dbReference type="ARBA" id="ARBA00022694"/>
    </source>
</evidence>
<dbReference type="PROSITE" id="PS00678">
    <property type="entry name" value="WD_REPEATS_1"/>
    <property type="match status" value="1"/>
</dbReference>
<dbReference type="GO" id="GO:0005829">
    <property type="term" value="C:cytosol"/>
    <property type="evidence" value="ECO:0007669"/>
    <property type="project" value="TreeGrafter"/>
</dbReference>
<dbReference type="GO" id="GO:0106004">
    <property type="term" value="P:tRNA (guanine-N7)-methylation"/>
    <property type="evidence" value="ECO:0007669"/>
    <property type="project" value="UniProtKB-UniRule"/>
</dbReference>
<comment type="similarity">
    <text evidence="6">Belongs to the WD repeat TRM82 family.</text>
</comment>
<evidence type="ECO:0000256" key="6">
    <source>
        <dbReference type="HAMAP-Rule" id="MF_03056"/>
    </source>
</evidence>
<dbReference type="HAMAP" id="MF_03056">
    <property type="entry name" value="TRM82"/>
    <property type="match status" value="1"/>
</dbReference>
<dbReference type="InterPro" id="IPR015943">
    <property type="entry name" value="WD40/YVTN_repeat-like_dom_sf"/>
</dbReference>
<dbReference type="EMBL" id="PJQM01000463">
    <property type="protein sequence ID" value="RCI05169.1"/>
    <property type="molecule type" value="Genomic_DNA"/>
</dbReference>
<keyword evidence="4 6" id="KW-0677">Repeat</keyword>
<evidence type="ECO:0000256" key="7">
    <source>
        <dbReference type="PROSITE-ProRule" id="PRU00221"/>
    </source>
</evidence>
<organism evidence="8 9">
    <name type="scientific">Rhizopus stolonifer</name>
    <name type="common">Rhizopus nigricans</name>
    <dbReference type="NCBI Taxonomy" id="4846"/>
    <lineage>
        <taxon>Eukaryota</taxon>
        <taxon>Fungi</taxon>
        <taxon>Fungi incertae sedis</taxon>
        <taxon>Mucoromycota</taxon>
        <taxon>Mucoromycotina</taxon>
        <taxon>Mucoromycetes</taxon>
        <taxon>Mucorales</taxon>
        <taxon>Mucorineae</taxon>
        <taxon>Rhizopodaceae</taxon>
        <taxon>Rhizopus</taxon>
    </lineage>
</organism>
<dbReference type="InterPro" id="IPR036322">
    <property type="entry name" value="WD40_repeat_dom_sf"/>
</dbReference>
<feature type="repeat" description="WD" evidence="7">
    <location>
        <begin position="176"/>
        <end position="218"/>
    </location>
</feature>
<dbReference type="Pfam" id="PF00400">
    <property type="entry name" value="WD40"/>
    <property type="match status" value="3"/>
</dbReference>